<dbReference type="InterPro" id="IPR016143">
    <property type="entry name" value="Citrate_synth-like_sm_a-sub"/>
</dbReference>
<dbReference type="PROSITE" id="PS00480">
    <property type="entry name" value="CITRATE_SYNTHASE"/>
    <property type="match status" value="1"/>
</dbReference>
<keyword evidence="3 9" id="KW-0816">Tricarboxylic acid cycle</keyword>
<reference evidence="11" key="1">
    <citation type="submission" date="2023-02" db="EMBL/GenBank/DDBJ databases">
        <title>Actinomadura rubrobrunea NBRC 14622.</title>
        <authorList>
            <person name="Ichikawa N."/>
            <person name="Sato H."/>
            <person name="Tonouchi N."/>
        </authorList>
    </citation>
    <scope>NUCLEOTIDE SEQUENCE</scope>
    <source>
        <strain evidence="11">NBRC 14622</strain>
    </source>
</reference>
<evidence type="ECO:0000256" key="6">
    <source>
        <dbReference type="NCBIfam" id="TIGR01798"/>
    </source>
</evidence>
<dbReference type="PANTHER" id="PTHR42871">
    <property type="entry name" value="CITRATE SYNTHASE"/>
    <property type="match status" value="1"/>
</dbReference>
<evidence type="ECO:0000256" key="10">
    <source>
        <dbReference type="RuleBase" id="RU003406"/>
    </source>
</evidence>
<dbReference type="FunFam" id="1.10.230.10:FF:000002">
    <property type="entry name" value="Citrate synthase"/>
    <property type="match status" value="1"/>
</dbReference>
<organism evidence="11 12">
    <name type="scientific">Actinomadura rubrobrunea</name>
    <dbReference type="NCBI Taxonomy" id="115335"/>
    <lineage>
        <taxon>Bacteria</taxon>
        <taxon>Bacillati</taxon>
        <taxon>Actinomycetota</taxon>
        <taxon>Actinomycetes</taxon>
        <taxon>Streptosporangiales</taxon>
        <taxon>Thermomonosporaceae</taxon>
        <taxon>Actinomadura</taxon>
    </lineage>
</organism>
<proteinExistence type="inferred from homology"/>
<dbReference type="InterPro" id="IPR016142">
    <property type="entry name" value="Citrate_synth-like_lrg_a-sub"/>
</dbReference>
<dbReference type="AlphaFoldDB" id="A0A9W6Q0H9"/>
<dbReference type="InterPro" id="IPR036969">
    <property type="entry name" value="Citrate_synthase_sf"/>
</dbReference>
<dbReference type="CDD" id="cd06114">
    <property type="entry name" value="EcCS_like"/>
    <property type="match status" value="1"/>
</dbReference>
<dbReference type="Gene3D" id="1.10.230.10">
    <property type="entry name" value="Cytochrome P450-Terp, domain 2"/>
    <property type="match status" value="1"/>
</dbReference>
<dbReference type="GO" id="GO:0006099">
    <property type="term" value="P:tricarboxylic acid cycle"/>
    <property type="evidence" value="ECO:0007669"/>
    <property type="project" value="UniProtKB-UniRule"/>
</dbReference>
<evidence type="ECO:0000256" key="9">
    <source>
        <dbReference type="RuleBase" id="RU003370"/>
    </source>
</evidence>
<evidence type="ECO:0000256" key="3">
    <source>
        <dbReference type="ARBA" id="ARBA00022532"/>
    </source>
</evidence>
<comment type="caution">
    <text evidence="11">The sequence shown here is derived from an EMBL/GenBank/DDBJ whole genome shotgun (WGS) entry which is preliminary data.</text>
</comment>
<dbReference type="Proteomes" id="UP001165124">
    <property type="component" value="Unassembled WGS sequence"/>
</dbReference>
<sequence length="427" mass="47933">MSDFELNHTGGRLPLEVTQATEGPSGLSINRLLKETGHVTLDPGFTNTASTTSAITYIDGEAGILRYRGYPIEELAERSSFLEVAYLLIYGELPTADQLDRFTDRVRRHTLLDEKFRNFFTVFPRQAHPMAVLSSAVSALSTFYQDNLDPFDEEQVDLSSIRLIAKLPTIAAYAYKTSVGQPLLYPDNSLGYVENFLRMTFGLPTEPYEVDPEIVRILDMLFILHADHEQNCSTSTVRLVGSSHANLFSSVSAGVDALFGPLHGGANQAVLEMLERIHAEGGNVEDFVRRVKNKEPGLKLMGFGHRVYRNYDPRAAVVKKATRKVLDILGKSDPLLDLAMRLEEVALNDDYFIERKLYPNVDFYTGVIYKAMGFPTNAFTVLFALGRLPGWIAQWREMINDPATKIGRPRQVYVGPGERHYVDISER</sequence>
<keyword evidence="12" id="KW-1185">Reference proteome</keyword>
<feature type="active site" evidence="8">
    <location>
        <position position="362"/>
    </location>
</feature>
<dbReference type="PIRSF" id="PIRSF001369">
    <property type="entry name" value="Citrate_synth"/>
    <property type="match status" value="1"/>
</dbReference>
<name>A0A9W6Q0H9_9ACTN</name>
<dbReference type="EMBL" id="BSRZ01000015">
    <property type="protein sequence ID" value="GLW66536.1"/>
    <property type="molecule type" value="Genomic_DNA"/>
</dbReference>
<dbReference type="NCBIfam" id="TIGR01798">
    <property type="entry name" value="cit_synth_I"/>
    <property type="match status" value="1"/>
</dbReference>
<dbReference type="Gene3D" id="1.10.580.10">
    <property type="entry name" value="Citrate Synthase, domain 1"/>
    <property type="match status" value="1"/>
</dbReference>
<dbReference type="PRINTS" id="PR00143">
    <property type="entry name" value="CITRTSNTHASE"/>
</dbReference>
<dbReference type="SUPFAM" id="SSF48256">
    <property type="entry name" value="Citrate synthase"/>
    <property type="match status" value="1"/>
</dbReference>
<comment type="catalytic activity">
    <reaction evidence="5 9">
        <text>oxaloacetate + acetyl-CoA + H2O = citrate + CoA + H(+)</text>
        <dbReference type="Rhea" id="RHEA:16845"/>
        <dbReference type="ChEBI" id="CHEBI:15377"/>
        <dbReference type="ChEBI" id="CHEBI:15378"/>
        <dbReference type="ChEBI" id="CHEBI:16452"/>
        <dbReference type="ChEBI" id="CHEBI:16947"/>
        <dbReference type="ChEBI" id="CHEBI:57287"/>
        <dbReference type="ChEBI" id="CHEBI:57288"/>
        <dbReference type="EC" id="2.3.3.16"/>
    </reaction>
</comment>
<dbReference type="GO" id="GO:0036440">
    <property type="term" value="F:citrate synthase activity"/>
    <property type="evidence" value="ECO:0007669"/>
    <property type="project" value="UniProtKB-EC"/>
</dbReference>
<evidence type="ECO:0000313" key="12">
    <source>
        <dbReference type="Proteomes" id="UP001165124"/>
    </source>
</evidence>
<gene>
    <name evidence="11" type="primary">gltA</name>
    <name evidence="11" type="ORF">Arub01_47800</name>
</gene>
<evidence type="ECO:0000256" key="5">
    <source>
        <dbReference type="ARBA" id="ARBA00049288"/>
    </source>
</evidence>
<comment type="similarity">
    <text evidence="2 7 10">Belongs to the citrate synthase family.</text>
</comment>
<evidence type="ECO:0000256" key="1">
    <source>
        <dbReference type="ARBA" id="ARBA00004751"/>
    </source>
</evidence>
<dbReference type="NCBIfam" id="NF004126">
    <property type="entry name" value="PRK05614.1"/>
    <property type="match status" value="1"/>
</dbReference>
<dbReference type="RefSeq" id="WP_067909297.1">
    <property type="nucleotide sequence ID" value="NZ_BSRZ01000015.1"/>
</dbReference>
<accession>A0A9W6Q0H9</accession>
<feature type="active site" evidence="8">
    <location>
        <position position="305"/>
    </location>
</feature>
<keyword evidence="4 7" id="KW-0808">Transferase</keyword>
<dbReference type="Pfam" id="PF00285">
    <property type="entry name" value="Citrate_synt"/>
    <property type="match status" value="1"/>
</dbReference>
<evidence type="ECO:0000256" key="7">
    <source>
        <dbReference type="PIRNR" id="PIRNR001369"/>
    </source>
</evidence>
<evidence type="ECO:0000256" key="2">
    <source>
        <dbReference type="ARBA" id="ARBA00010566"/>
    </source>
</evidence>
<dbReference type="GO" id="GO:0005737">
    <property type="term" value="C:cytoplasm"/>
    <property type="evidence" value="ECO:0007669"/>
    <property type="project" value="InterPro"/>
</dbReference>
<comment type="pathway">
    <text evidence="1 9">Carbohydrate metabolism; tricarboxylic acid cycle; isocitrate from oxaloacetate: step 1/2.</text>
</comment>
<dbReference type="InterPro" id="IPR019810">
    <property type="entry name" value="Citrate_synthase_AS"/>
</dbReference>
<evidence type="ECO:0000256" key="8">
    <source>
        <dbReference type="PIRSR" id="PIRSR001369-1"/>
    </source>
</evidence>
<dbReference type="InterPro" id="IPR010953">
    <property type="entry name" value="Citrate_synthase_typ-I"/>
</dbReference>
<protein>
    <recommendedName>
        <fullName evidence="6 7">Citrate synthase</fullName>
    </recommendedName>
</protein>
<evidence type="ECO:0000256" key="4">
    <source>
        <dbReference type="ARBA" id="ARBA00022679"/>
    </source>
</evidence>
<dbReference type="InterPro" id="IPR002020">
    <property type="entry name" value="Citrate_synthase"/>
</dbReference>
<evidence type="ECO:0000313" key="11">
    <source>
        <dbReference type="EMBL" id="GLW66536.1"/>
    </source>
</evidence>
<dbReference type="PANTHER" id="PTHR42871:SF1">
    <property type="entry name" value="CITRATE SYNTHASE"/>
    <property type="match status" value="1"/>
</dbReference>
<dbReference type="Gene3D" id="2.20.28.60">
    <property type="match status" value="1"/>
</dbReference>
<dbReference type="InterPro" id="IPR024176">
    <property type="entry name" value="Citrate_synthase_bac-typ"/>
</dbReference>